<dbReference type="InterPro" id="IPR016156">
    <property type="entry name" value="FAD/NAD-linked_Rdtase_dimer_sf"/>
</dbReference>
<keyword evidence="4" id="KW-0560">Oxidoreductase</keyword>
<dbReference type="Gene3D" id="3.30.390.30">
    <property type="match status" value="1"/>
</dbReference>
<accession>A0A090G146</accession>
<evidence type="ECO:0000256" key="2">
    <source>
        <dbReference type="ARBA" id="ARBA00022630"/>
    </source>
</evidence>
<feature type="domain" description="Reductase C-terminal" evidence="6">
    <location>
        <begin position="317"/>
        <end position="401"/>
    </location>
</feature>
<sequence length="416" mass="44630">MAGIVVVGAGQAGASLAAKLRALGYDGPVTLIGDEPAPPYQRPPLSKGYLLRDMDLKRLYLRAPSFWKENEINLILSSPVTLIDRVSKTVRVGSEPIPYDKLALTTGCRPKQIPSAAGGDLKGVYTIRTLADADAMATEFRSGRKLLIIGGGYLGLEAAAVGVKLGLEITLIEMAPRILQRVAAPPTSDYFRELHCSHGVNILENIGIHRLTGDGRVSGADLSNGMKIPADFVIVAIGVTPRTSIAEDAGLEIENGIRTDAQGLTSDPNIWSAGEGASFPNKGRRVRLESVGNAIDHAELAAKNMLGASENYEPKPWFWSDQYDVKLQIAGLNTGYDRIVQRKGDHGRSLSVWYYSGGRLLAVDAMNEPRAYMAGKRIIEAGQTVAPEHVADLSKDAKALLSHATVCEVPSPQQDV</sequence>
<gene>
    <name evidence="7" type="ORF">MPL3356_420009</name>
</gene>
<keyword evidence="3" id="KW-0274">FAD</keyword>
<evidence type="ECO:0000259" key="6">
    <source>
        <dbReference type="Pfam" id="PF14759"/>
    </source>
</evidence>
<evidence type="ECO:0000256" key="1">
    <source>
        <dbReference type="ARBA" id="ARBA00001974"/>
    </source>
</evidence>
<feature type="domain" description="FAD/NAD(P)-binding" evidence="5">
    <location>
        <begin position="4"/>
        <end position="298"/>
    </location>
</feature>
<dbReference type="InterPro" id="IPR036188">
    <property type="entry name" value="FAD/NAD-bd_sf"/>
</dbReference>
<name>A0A090G146_MESPL</name>
<dbReference type="PANTHER" id="PTHR43557">
    <property type="entry name" value="APOPTOSIS-INDUCING FACTOR 1"/>
    <property type="match status" value="1"/>
</dbReference>
<evidence type="ECO:0000313" key="8">
    <source>
        <dbReference type="Proteomes" id="UP000045285"/>
    </source>
</evidence>
<dbReference type="Gene3D" id="3.50.50.60">
    <property type="entry name" value="FAD/NAD(P)-binding domain"/>
    <property type="match status" value="2"/>
</dbReference>
<evidence type="ECO:0000259" key="5">
    <source>
        <dbReference type="Pfam" id="PF07992"/>
    </source>
</evidence>
<dbReference type="SUPFAM" id="SSF55424">
    <property type="entry name" value="FAD/NAD-linked reductases, dimerisation (C-terminal) domain"/>
    <property type="match status" value="1"/>
</dbReference>
<comment type="cofactor">
    <cofactor evidence="1">
        <name>FAD</name>
        <dbReference type="ChEBI" id="CHEBI:57692"/>
    </cofactor>
</comment>
<dbReference type="Proteomes" id="UP000045285">
    <property type="component" value="Unassembled WGS sequence"/>
</dbReference>
<dbReference type="AlphaFoldDB" id="A0A090G146"/>
<dbReference type="Pfam" id="PF07992">
    <property type="entry name" value="Pyr_redox_2"/>
    <property type="match status" value="1"/>
</dbReference>
<evidence type="ECO:0000256" key="3">
    <source>
        <dbReference type="ARBA" id="ARBA00022827"/>
    </source>
</evidence>
<evidence type="ECO:0000256" key="4">
    <source>
        <dbReference type="ARBA" id="ARBA00023002"/>
    </source>
</evidence>
<dbReference type="PRINTS" id="PR00411">
    <property type="entry name" value="PNDRDTASEI"/>
</dbReference>
<dbReference type="GO" id="GO:0016651">
    <property type="term" value="F:oxidoreductase activity, acting on NAD(P)H"/>
    <property type="evidence" value="ECO:0007669"/>
    <property type="project" value="TreeGrafter"/>
</dbReference>
<keyword evidence="2" id="KW-0285">Flavoprotein</keyword>
<dbReference type="SUPFAM" id="SSF51905">
    <property type="entry name" value="FAD/NAD(P)-binding domain"/>
    <property type="match status" value="2"/>
</dbReference>
<dbReference type="EMBL" id="CCMZ01000037">
    <property type="protein sequence ID" value="CDX24773.1"/>
    <property type="molecule type" value="Genomic_DNA"/>
</dbReference>
<dbReference type="InterPro" id="IPR028202">
    <property type="entry name" value="Reductase_C"/>
</dbReference>
<organism evidence="7 8">
    <name type="scientific">Mesorhizobium plurifarium</name>
    <dbReference type="NCBI Taxonomy" id="69974"/>
    <lineage>
        <taxon>Bacteria</taxon>
        <taxon>Pseudomonadati</taxon>
        <taxon>Pseudomonadota</taxon>
        <taxon>Alphaproteobacteria</taxon>
        <taxon>Hyphomicrobiales</taxon>
        <taxon>Phyllobacteriaceae</taxon>
        <taxon>Mesorhizobium</taxon>
    </lineage>
</organism>
<evidence type="ECO:0000313" key="7">
    <source>
        <dbReference type="EMBL" id="CDX24773.1"/>
    </source>
</evidence>
<dbReference type="PANTHER" id="PTHR43557:SF2">
    <property type="entry name" value="RIESKE DOMAIN-CONTAINING PROTEIN-RELATED"/>
    <property type="match status" value="1"/>
</dbReference>
<dbReference type="PRINTS" id="PR00368">
    <property type="entry name" value="FADPNR"/>
</dbReference>
<dbReference type="InterPro" id="IPR050446">
    <property type="entry name" value="FAD-oxidoreductase/Apoptosis"/>
</dbReference>
<dbReference type="Pfam" id="PF14759">
    <property type="entry name" value="Reductase_C"/>
    <property type="match status" value="1"/>
</dbReference>
<proteinExistence type="predicted"/>
<dbReference type="InterPro" id="IPR023753">
    <property type="entry name" value="FAD/NAD-binding_dom"/>
</dbReference>
<protein>
    <submittedName>
        <fullName evidence="7">FAD-dependent pyridine nucleotide-disulfide oxidoreductase</fullName>
    </submittedName>
</protein>
<reference evidence="8" key="1">
    <citation type="submission" date="2014-08" db="EMBL/GenBank/DDBJ databases">
        <authorList>
            <person name="Moulin L."/>
        </authorList>
    </citation>
    <scope>NUCLEOTIDE SEQUENCE [LARGE SCALE GENOMIC DNA]</scope>
</reference>
<keyword evidence="8" id="KW-1185">Reference proteome</keyword>
<dbReference type="GO" id="GO:0005737">
    <property type="term" value="C:cytoplasm"/>
    <property type="evidence" value="ECO:0007669"/>
    <property type="project" value="TreeGrafter"/>
</dbReference>